<accession>S8DMZ1</accession>
<reference evidence="4 5" key="1">
    <citation type="journal article" date="2012" name="Science">
        <title>The Paleozoic origin of enzymatic lignin decomposition reconstructed from 31 fungal genomes.</title>
        <authorList>
            <person name="Floudas D."/>
            <person name="Binder M."/>
            <person name="Riley R."/>
            <person name="Barry K."/>
            <person name="Blanchette R.A."/>
            <person name="Henrissat B."/>
            <person name="Martinez A.T."/>
            <person name="Otillar R."/>
            <person name="Spatafora J.W."/>
            <person name="Yadav J.S."/>
            <person name="Aerts A."/>
            <person name="Benoit I."/>
            <person name="Boyd A."/>
            <person name="Carlson A."/>
            <person name="Copeland A."/>
            <person name="Coutinho P.M."/>
            <person name="de Vries R.P."/>
            <person name="Ferreira P."/>
            <person name="Findley K."/>
            <person name="Foster B."/>
            <person name="Gaskell J."/>
            <person name="Glotzer D."/>
            <person name="Gorecki P."/>
            <person name="Heitman J."/>
            <person name="Hesse C."/>
            <person name="Hori C."/>
            <person name="Igarashi K."/>
            <person name="Jurgens J.A."/>
            <person name="Kallen N."/>
            <person name="Kersten P."/>
            <person name="Kohler A."/>
            <person name="Kuees U."/>
            <person name="Kumar T.K.A."/>
            <person name="Kuo A."/>
            <person name="LaButti K."/>
            <person name="Larrondo L.F."/>
            <person name="Lindquist E."/>
            <person name="Ling A."/>
            <person name="Lombard V."/>
            <person name="Lucas S."/>
            <person name="Lundell T."/>
            <person name="Martin R."/>
            <person name="McLaughlin D.J."/>
            <person name="Morgenstern I."/>
            <person name="Morin E."/>
            <person name="Murat C."/>
            <person name="Nagy L.G."/>
            <person name="Nolan M."/>
            <person name="Ohm R.A."/>
            <person name="Patyshakuliyeva A."/>
            <person name="Rokas A."/>
            <person name="Ruiz-Duenas F.J."/>
            <person name="Sabat G."/>
            <person name="Salamov A."/>
            <person name="Samejima M."/>
            <person name="Schmutz J."/>
            <person name="Slot J.C."/>
            <person name="St John F."/>
            <person name="Stenlid J."/>
            <person name="Sun H."/>
            <person name="Sun S."/>
            <person name="Syed K."/>
            <person name="Tsang A."/>
            <person name="Wiebenga A."/>
            <person name="Young D."/>
            <person name="Pisabarro A."/>
            <person name="Eastwood D.C."/>
            <person name="Martin F."/>
            <person name="Cullen D."/>
            <person name="Grigoriev I.V."/>
            <person name="Hibbett D.S."/>
        </authorList>
    </citation>
    <scope>NUCLEOTIDE SEQUENCE</scope>
    <source>
        <strain evidence="5">FP-58527</strain>
    </source>
</reference>
<evidence type="ECO:0000256" key="1">
    <source>
        <dbReference type="ARBA" id="ARBA00022723"/>
    </source>
</evidence>
<dbReference type="OrthoDB" id="6105938at2759"/>
<sequence length="121" mass="13686">ACPYILSPPQCGHTYCALCILRWFFSNVCVHCQGWCQDLACPLCRAPLPEIPNVIPRTMSVLPFTPARAANERIMFLIDSLGRPQDVKSSTPWEHGGHLRTEWQGRDRYVGRHPSHSLTSI</sequence>
<dbReference type="GO" id="GO:0008270">
    <property type="term" value="F:zinc ion binding"/>
    <property type="evidence" value="ECO:0007669"/>
    <property type="project" value="UniProtKB-KW"/>
</dbReference>
<dbReference type="AlphaFoldDB" id="S8DMZ1"/>
<keyword evidence="5" id="KW-1185">Reference proteome</keyword>
<dbReference type="HOGENOM" id="CLU_2043623_0_0_1"/>
<evidence type="ECO:0000313" key="4">
    <source>
        <dbReference type="EMBL" id="EPS94032.1"/>
    </source>
</evidence>
<dbReference type="EMBL" id="KE504247">
    <property type="protein sequence ID" value="EPS94032.1"/>
    <property type="molecule type" value="Genomic_DNA"/>
</dbReference>
<protein>
    <recommendedName>
        <fullName evidence="6">RING-type domain-containing protein</fullName>
    </recommendedName>
</protein>
<keyword evidence="1" id="KW-0479">Metal-binding</keyword>
<feature type="non-terminal residue" evidence="4">
    <location>
        <position position="1"/>
    </location>
</feature>
<organism evidence="4 5">
    <name type="scientific">Fomitopsis schrenkii</name>
    <name type="common">Brown rot fungus</name>
    <dbReference type="NCBI Taxonomy" id="2126942"/>
    <lineage>
        <taxon>Eukaryota</taxon>
        <taxon>Fungi</taxon>
        <taxon>Dikarya</taxon>
        <taxon>Basidiomycota</taxon>
        <taxon>Agaricomycotina</taxon>
        <taxon>Agaricomycetes</taxon>
        <taxon>Polyporales</taxon>
        <taxon>Fomitopsis</taxon>
    </lineage>
</organism>
<evidence type="ECO:0000313" key="5">
    <source>
        <dbReference type="Proteomes" id="UP000015241"/>
    </source>
</evidence>
<keyword evidence="2" id="KW-0863">Zinc-finger</keyword>
<dbReference type="InterPro" id="IPR013083">
    <property type="entry name" value="Znf_RING/FYVE/PHD"/>
</dbReference>
<keyword evidence="3" id="KW-0862">Zinc</keyword>
<dbReference type="PROSITE" id="PS00518">
    <property type="entry name" value="ZF_RING_1"/>
    <property type="match status" value="1"/>
</dbReference>
<dbReference type="STRING" id="743788.S8DMZ1"/>
<evidence type="ECO:0000256" key="3">
    <source>
        <dbReference type="ARBA" id="ARBA00022833"/>
    </source>
</evidence>
<dbReference type="Proteomes" id="UP000015241">
    <property type="component" value="Unassembled WGS sequence"/>
</dbReference>
<name>S8DMZ1_FOMSC</name>
<evidence type="ECO:0000256" key="2">
    <source>
        <dbReference type="ARBA" id="ARBA00022771"/>
    </source>
</evidence>
<dbReference type="InParanoid" id="S8DMZ1"/>
<dbReference type="Gene3D" id="3.30.40.10">
    <property type="entry name" value="Zinc/RING finger domain, C3HC4 (zinc finger)"/>
    <property type="match status" value="1"/>
</dbReference>
<evidence type="ECO:0008006" key="6">
    <source>
        <dbReference type="Google" id="ProtNLM"/>
    </source>
</evidence>
<gene>
    <name evidence="4" type="ORF">FOMPIDRAFT_1135050</name>
</gene>
<dbReference type="InterPro" id="IPR017907">
    <property type="entry name" value="Znf_RING_CS"/>
</dbReference>
<dbReference type="SUPFAM" id="SSF57850">
    <property type="entry name" value="RING/U-box"/>
    <property type="match status" value="1"/>
</dbReference>
<proteinExistence type="predicted"/>